<feature type="non-terminal residue" evidence="1">
    <location>
        <position position="1"/>
    </location>
</feature>
<name>A0A381YLW4_9ZZZZ</name>
<evidence type="ECO:0000313" key="1">
    <source>
        <dbReference type="EMBL" id="SVA77970.1"/>
    </source>
</evidence>
<dbReference type="AlphaFoldDB" id="A0A381YLW4"/>
<dbReference type="EMBL" id="UINC01018540">
    <property type="protein sequence ID" value="SVA77970.1"/>
    <property type="molecule type" value="Genomic_DNA"/>
</dbReference>
<organism evidence="1">
    <name type="scientific">marine metagenome</name>
    <dbReference type="NCBI Taxonomy" id="408172"/>
    <lineage>
        <taxon>unclassified sequences</taxon>
        <taxon>metagenomes</taxon>
        <taxon>ecological metagenomes</taxon>
    </lineage>
</organism>
<protein>
    <submittedName>
        <fullName evidence="1">Uncharacterized protein</fullName>
    </submittedName>
</protein>
<gene>
    <name evidence="1" type="ORF">METZ01_LOCUS130824</name>
</gene>
<accession>A0A381YLW4</accession>
<proteinExistence type="predicted"/>
<sequence length="30" mass="3426">ISLVRVVKGTCKDMRFDSETRVFRLVCVAP</sequence>
<reference evidence="1" key="1">
    <citation type="submission" date="2018-05" db="EMBL/GenBank/DDBJ databases">
        <authorList>
            <person name="Lanie J.A."/>
            <person name="Ng W.-L."/>
            <person name="Kazmierczak K.M."/>
            <person name="Andrzejewski T.M."/>
            <person name="Davidsen T.M."/>
            <person name="Wayne K.J."/>
            <person name="Tettelin H."/>
            <person name="Glass J.I."/>
            <person name="Rusch D."/>
            <person name="Podicherti R."/>
            <person name="Tsui H.-C.T."/>
            <person name="Winkler M.E."/>
        </authorList>
    </citation>
    <scope>NUCLEOTIDE SEQUENCE</scope>
</reference>